<gene>
    <name evidence="7 9" type="primary">mraZ</name>
    <name evidence="9" type="ORF">WMO13_04705</name>
</gene>
<protein>
    <recommendedName>
        <fullName evidence="1 7">Transcriptional regulator MraZ</fullName>
    </recommendedName>
</protein>
<evidence type="ECO:0000256" key="3">
    <source>
        <dbReference type="ARBA" id="ARBA00022737"/>
    </source>
</evidence>
<evidence type="ECO:0000256" key="2">
    <source>
        <dbReference type="ARBA" id="ARBA00022490"/>
    </source>
</evidence>
<dbReference type="HAMAP" id="MF_01008">
    <property type="entry name" value="MraZ"/>
    <property type="match status" value="1"/>
</dbReference>
<dbReference type="InterPro" id="IPR007159">
    <property type="entry name" value="SpoVT-AbrB_dom"/>
</dbReference>
<dbReference type="SUPFAM" id="SSF89447">
    <property type="entry name" value="AbrB/MazE/MraZ-like"/>
    <property type="match status" value="1"/>
</dbReference>
<dbReference type="CDD" id="cd16320">
    <property type="entry name" value="MraZ_N"/>
    <property type="match status" value="1"/>
</dbReference>
<dbReference type="CDD" id="cd16321">
    <property type="entry name" value="MraZ_C"/>
    <property type="match status" value="1"/>
</dbReference>
<dbReference type="InterPro" id="IPR035644">
    <property type="entry name" value="MraZ_C"/>
</dbReference>
<feature type="domain" description="SpoVT-AbrB" evidence="8">
    <location>
        <begin position="9"/>
        <end position="53"/>
    </location>
</feature>
<evidence type="ECO:0000256" key="5">
    <source>
        <dbReference type="ARBA" id="ARBA00023125"/>
    </source>
</evidence>
<accession>A0ABZ3C1M3</accession>
<comment type="similarity">
    <text evidence="7">Belongs to the MraZ family.</text>
</comment>
<comment type="subcellular location">
    <subcellularLocation>
        <location evidence="7">Cytoplasm</location>
        <location evidence="7">Nucleoid</location>
    </subcellularLocation>
</comment>
<dbReference type="NCBIfam" id="TIGR00242">
    <property type="entry name" value="division/cell wall cluster transcriptional repressor MraZ"/>
    <property type="match status" value="1"/>
</dbReference>
<evidence type="ECO:0000256" key="7">
    <source>
        <dbReference type="HAMAP-Rule" id="MF_01008"/>
    </source>
</evidence>
<dbReference type="PANTHER" id="PTHR34701:SF1">
    <property type="entry name" value="TRANSCRIPTIONAL REGULATOR MRAZ"/>
    <property type="match status" value="1"/>
</dbReference>
<evidence type="ECO:0000313" key="10">
    <source>
        <dbReference type="Proteomes" id="UP001449178"/>
    </source>
</evidence>
<dbReference type="PANTHER" id="PTHR34701">
    <property type="entry name" value="TRANSCRIPTIONAL REGULATOR MRAZ"/>
    <property type="match status" value="1"/>
</dbReference>
<reference evidence="9 10" key="1">
    <citation type="submission" date="2024-03" db="EMBL/GenBank/DDBJ databases">
        <title>Complete Genome Sequence and Annotation of Ignatzschineria larvae DSM 13226.</title>
        <authorList>
            <person name="Cantrell E."/>
            <person name="Burcham Z.M."/>
        </authorList>
    </citation>
    <scope>NUCLEOTIDE SEQUENCE [LARGE SCALE GENOMIC DNA]</scope>
    <source>
        <strain evidence="9 10">DSM 13226</strain>
    </source>
</reference>
<dbReference type="InterPro" id="IPR038619">
    <property type="entry name" value="MraZ_sf"/>
</dbReference>
<dbReference type="InterPro" id="IPR035642">
    <property type="entry name" value="MraZ_N"/>
</dbReference>
<dbReference type="RefSeq" id="WP_026878064.1">
    <property type="nucleotide sequence ID" value="NZ_AZOD01000001.1"/>
</dbReference>
<dbReference type="Pfam" id="PF02381">
    <property type="entry name" value="MraZ"/>
    <property type="match status" value="2"/>
</dbReference>
<feature type="domain" description="SpoVT-AbrB" evidence="8">
    <location>
        <begin position="82"/>
        <end position="125"/>
    </location>
</feature>
<sequence>MVNYQFLGEYEVKVDTKNRIALPAALRKQLDGIEQFVISRALDHCLNFYPIDAWRDVEAELNKLNPFIKKERDFARFVRGGATEVSLDGQGRILLPKRLMNYAEISGEMIILGNGTLFEMWDLAIYEESLSIDPEDFSALAEEVMRSEPEKEVVPIDPAIVVPMVRR</sequence>
<dbReference type="InterPro" id="IPR020603">
    <property type="entry name" value="MraZ_dom"/>
</dbReference>
<keyword evidence="5 7" id="KW-0238">DNA-binding</keyword>
<dbReference type="InterPro" id="IPR003444">
    <property type="entry name" value="MraZ"/>
</dbReference>
<dbReference type="Gene3D" id="3.40.1550.20">
    <property type="entry name" value="Transcriptional regulator MraZ domain"/>
    <property type="match status" value="1"/>
</dbReference>
<keyword evidence="2 7" id="KW-0963">Cytoplasm</keyword>
<dbReference type="InterPro" id="IPR037914">
    <property type="entry name" value="SpoVT-AbrB_sf"/>
</dbReference>
<dbReference type="Proteomes" id="UP001449178">
    <property type="component" value="Chromosome"/>
</dbReference>
<dbReference type="PROSITE" id="PS51740">
    <property type="entry name" value="SPOVT_ABRB"/>
    <property type="match status" value="2"/>
</dbReference>
<evidence type="ECO:0000256" key="4">
    <source>
        <dbReference type="ARBA" id="ARBA00023015"/>
    </source>
</evidence>
<dbReference type="EMBL" id="CP150637">
    <property type="protein sequence ID" value="WZW88693.1"/>
    <property type="molecule type" value="Genomic_DNA"/>
</dbReference>
<name>A0ABZ3C1M3_9GAMM</name>
<evidence type="ECO:0000256" key="6">
    <source>
        <dbReference type="ARBA" id="ARBA00023163"/>
    </source>
</evidence>
<keyword evidence="3" id="KW-0677">Repeat</keyword>
<comment type="subunit">
    <text evidence="7">Forms oligomers.</text>
</comment>
<proteinExistence type="inferred from homology"/>
<keyword evidence="10" id="KW-1185">Reference proteome</keyword>
<organism evidence="9 10">
    <name type="scientific">Ignatzschineria larvae DSM 13226</name>
    <dbReference type="NCBI Taxonomy" id="1111732"/>
    <lineage>
        <taxon>Bacteria</taxon>
        <taxon>Pseudomonadati</taxon>
        <taxon>Pseudomonadota</taxon>
        <taxon>Gammaproteobacteria</taxon>
        <taxon>Cardiobacteriales</taxon>
        <taxon>Ignatzschineriaceae</taxon>
        <taxon>Ignatzschineria</taxon>
    </lineage>
</organism>
<evidence type="ECO:0000259" key="8">
    <source>
        <dbReference type="PROSITE" id="PS51740"/>
    </source>
</evidence>
<evidence type="ECO:0000313" key="9">
    <source>
        <dbReference type="EMBL" id="WZW88693.1"/>
    </source>
</evidence>
<keyword evidence="4 7" id="KW-0805">Transcription regulation</keyword>
<keyword evidence="6 7" id="KW-0804">Transcription</keyword>
<evidence type="ECO:0000256" key="1">
    <source>
        <dbReference type="ARBA" id="ARBA00013860"/>
    </source>
</evidence>